<accession>A0A0G4F4U7</accession>
<sequence length="388" mass="42979">MQRRLQCIDSDEIRFQELPCAPWNMTAAELDELGLFHPNTPHVTWKETSSSSTPPADPSTAPPSSAPSQAPPTSLRSSPAKIEMDAKASEFVPASASFHHRMYGSSAPLNPPPPPQKQQLHRGHSRETRYPPRPTTAQKRQNSDQPPRLCPVQDTAEHVNAPVQNSVQQVVEGGLSGPLPLRQWVEGLLGKRVEWFNEKDLKSISQVARKNLPLECRTPDDRAGPKGIHPIHTYVRIETHGSCSQRALFEIGGGSRELPIFEYCNIMAAQHPECCIPAPIPQFEPVVTTAGRVGSLFAAASSPNARRRLSRKVRNGGKRLRGKRKPKKKKETSKERLLGLRRRLLILTSPLPSPPPLRLSSRRSRRRGGGVGGRRERERRKGAQPTSG</sequence>
<evidence type="ECO:0000256" key="1">
    <source>
        <dbReference type="SAM" id="MobiDB-lite"/>
    </source>
</evidence>
<dbReference type="VEuPathDB" id="CryptoDB:Cvel_15237"/>
<feature type="compositionally biased region" description="Polar residues" evidence="1">
    <location>
        <begin position="135"/>
        <end position="145"/>
    </location>
</feature>
<feature type="compositionally biased region" description="Pro residues" evidence="1">
    <location>
        <begin position="55"/>
        <end position="65"/>
    </location>
</feature>
<name>A0A0G4F4U7_9ALVE</name>
<feature type="region of interest" description="Disordered" evidence="1">
    <location>
        <begin position="302"/>
        <end position="333"/>
    </location>
</feature>
<gene>
    <name evidence="2" type="ORF">Cvel_15237</name>
</gene>
<feature type="region of interest" description="Disordered" evidence="1">
    <location>
        <begin position="348"/>
        <end position="388"/>
    </location>
</feature>
<feature type="region of interest" description="Disordered" evidence="1">
    <location>
        <begin position="41"/>
        <end position="80"/>
    </location>
</feature>
<protein>
    <submittedName>
        <fullName evidence="2">Uncharacterized protein</fullName>
    </submittedName>
</protein>
<proteinExistence type="predicted"/>
<feature type="region of interest" description="Disordered" evidence="1">
    <location>
        <begin position="102"/>
        <end position="151"/>
    </location>
</feature>
<organism evidence="2">
    <name type="scientific">Chromera velia CCMP2878</name>
    <dbReference type="NCBI Taxonomy" id="1169474"/>
    <lineage>
        <taxon>Eukaryota</taxon>
        <taxon>Sar</taxon>
        <taxon>Alveolata</taxon>
        <taxon>Colpodellida</taxon>
        <taxon>Chromeraceae</taxon>
        <taxon>Chromera</taxon>
    </lineage>
</organism>
<dbReference type="EMBL" id="CDMZ01000128">
    <property type="protein sequence ID" value="CEM07444.1"/>
    <property type="molecule type" value="Genomic_DNA"/>
</dbReference>
<feature type="compositionally biased region" description="Basic residues" evidence="1">
    <location>
        <begin position="305"/>
        <end position="331"/>
    </location>
</feature>
<dbReference type="AlphaFoldDB" id="A0A0G4F4U7"/>
<evidence type="ECO:0000313" key="2">
    <source>
        <dbReference type="EMBL" id="CEM07444.1"/>
    </source>
</evidence>
<reference evidence="2" key="1">
    <citation type="submission" date="2014-11" db="EMBL/GenBank/DDBJ databases">
        <authorList>
            <person name="Otto D Thomas"/>
            <person name="Naeem Raeece"/>
        </authorList>
    </citation>
    <scope>NUCLEOTIDE SEQUENCE</scope>
</reference>